<organism evidence="1 2">
    <name type="scientific">Dreissena polymorpha</name>
    <name type="common">Zebra mussel</name>
    <name type="synonym">Mytilus polymorpha</name>
    <dbReference type="NCBI Taxonomy" id="45954"/>
    <lineage>
        <taxon>Eukaryota</taxon>
        <taxon>Metazoa</taxon>
        <taxon>Spiralia</taxon>
        <taxon>Lophotrochozoa</taxon>
        <taxon>Mollusca</taxon>
        <taxon>Bivalvia</taxon>
        <taxon>Autobranchia</taxon>
        <taxon>Heteroconchia</taxon>
        <taxon>Euheterodonta</taxon>
        <taxon>Imparidentia</taxon>
        <taxon>Neoheterodontei</taxon>
        <taxon>Myida</taxon>
        <taxon>Dreissenoidea</taxon>
        <taxon>Dreissenidae</taxon>
        <taxon>Dreissena</taxon>
    </lineage>
</organism>
<reference evidence="1" key="1">
    <citation type="journal article" date="2019" name="bioRxiv">
        <title>The Genome of the Zebra Mussel, Dreissena polymorpha: A Resource for Invasive Species Research.</title>
        <authorList>
            <person name="McCartney M.A."/>
            <person name="Auch B."/>
            <person name="Kono T."/>
            <person name="Mallez S."/>
            <person name="Zhang Y."/>
            <person name="Obille A."/>
            <person name="Becker A."/>
            <person name="Abrahante J.E."/>
            <person name="Garbe J."/>
            <person name="Badalamenti J.P."/>
            <person name="Herman A."/>
            <person name="Mangelson H."/>
            <person name="Liachko I."/>
            <person name="Sullivan S."/>
            <person name="Sone E.D."/>
            <person name="Koren S."/>
            <person name="Silverstein K.A.T."/>
            <person name="Beckman K.B."/>
            <person name="Gohl D.M."/>
        </authorList>
    </citation>
    <scope>NUCLEOTIDE SEQUENCE</scope>
    <source>
        <strain evidence="1">Duluth1</strain>
        <tissue evidence="1">Whole animal</tissue>
    </source>
</reference>
<dbReference type="PROSITE" id="PS51257">
    <property type="entry name" value="PROKAR_LIPOPROTEIN"/>
    <property type="match status" value="1"/>
</dbReference>
<name>A0A9D4KP78_DREPO</name>
<proteinExistence type="predicted"/>
<accession>A0A9D4KP78</accession>
<reference evidence="1" key="2">
    <citation type="submission" date="2020-11" db="EMBL/GenBank/DDBJ databases">
        <authorList>
            <person name="McCartney M.A."/>
            <person name="Auch B."/>
            <person name="Kono T."/>
            <person name="Mallez S."/>
            <person name="Becker A."/>
            <person name="Gohl D.M."/>
            <person name="Silverstein K.A.T."/>
            <person name="Koren S."/>
            <person name="Bechman K.B."/>
            <person name="Herman A."/>
            <person name="Abrahante J.E."/>
            <person name="Garbe J."/>
        </authorList>
    </citation>
    <scope>NUCLEOTIDE SEQUENCE</scope>
    <source>
        <strain evidence="1">Duluth1</strain>
        <tissue evidence="1">Whole animal</tissue>
    </source>
</reference>
<comment type="caution">
    <text evidence="1">The sequence shown here is derived from an EMBL/GenBank/DDBJ whole genome shotgun (WGS) entry which is preliminary data.</text>
</comment>
<evidence type="ECO:0000313" key="2">
    <source>
        <dbReference type="Proteomes" id="UP000828390"/>
    </source>
</evidence>
<dbReference type="AlphaFoldDB" id="A0A9D4KP78"/>
<protein>
    <submittedName>
        <fullName evidence="1">Uncharacterized protein</fullName>
    </submittedName>
</protein>
<evidence type="ECO:0000313" key="1">
    <source>
        <dbReference type="EMBL" id="KAH3843548.1"/>
    </source>
</evidence>
<dbReference type="EMBL" id="JAIWYP010000004">
    <property type="protein sequence ID" value="KAH3843548.1"/>
    <property type="molecule type" value="Genomic_DNA"/>
</dbReference>
<keyword evidence="2" id="KW-1185">Reference proteome</keyword>
<gene>
    <name evidence="1" type="ORF">DPMN_117068</name>
</gene>
<dbReference type="Proteomes" id="UP000828390">
    <property type="component" value="Unassembled WGS sequence"/>
</dbReference>
<sequence>MPALLRRYVDIATIAVQTSAGCRPIYIITFHPKAVLKLSDADQSSTDAHPAPFKGRVCVTHRTATGSSLPDAWRSNTFAGDRIICD</sequence>